<dbReference type="Proteomes" id="UP000603141">
    <property type="component" value="Unassembled WGS sequence"/>
</dbReference>
<feature type="compositionally biased region" description="Basic and acidic residues" evidence="1">
    <location>
        <begin position="26"/>
        <end position="44"/>
    </location>
</feature>
<dbReference type="InterPro" id="IPR002477">
    <property type="entry name" value="Peptidoglycan-bd-like"/>
</dbReference>
<evidence type="ECO:0000313" key="5">
    <source>
        <dbReference type="Proteomes" id="UP000603141"/>
    </source>
</evidence>
<feature type="domain" description="Peptidoglycan binding-like" evidence="3">
    <location>
        <begin position="55"/>
        <end position="105"/>
    </location>
</feature>
<keyword evidence="2" id="KW-0732">Signal</keyword>
<comment type="caution">
    <text evidence="4">The sequence shown here is derived from an EMBL/GenBank/DDBJ whole genome shotgun (WGS) entry which is preliminary data.</text>
</comment>
<name>A0A934S4W6_9BACT</name>
<evidence type="ECO:0000313" key="4">
    <source>
        <dbReference type="EMBL" id="MBK1883180.1"/>
    </source>
</evidence>
<protein>
    <submittedName>
        <fullName evidence="4">Peptidoglycan-binding protein</fullName>
    </submittedName>
</protein>
<accession>A0A934S4W6</accession>
<dbReference type="Pfam" id="PF01471">
    <property type="entry name" value="PG_binding_1"/>
    <property type="match status" value="1"/>
</dbReference>
<dbReference type="InterPro" id="IPR036366">
    <property type="entry name" value="PGBDSf"/>
</dbReference>
<dbReference type="EMBL" id="JAENIJ010000018">
    <property type="protein sequence ID" value="MBK1883180.1"/>
    <property type="molecule type" value="Genomic_DNA"/>
</dbReference>
<proteinExistence type="predicted"/>
<dbReference type="Gene3D" id="1.10.101.10">
    <property type="entry name" value="PGBD-like superfamily/PGBD"/>
    <property type="match status" value="1"/>
</dbReference>
<evidence type="ECO:0000256" key="1">
    <source>
        <dbReference type="SAM" id="MobiDB-lite"/>
    </source>
</evidence>
<feature type="chain" id="PRO_5037670231" evidence="2">
    <location>
        <begin position="23"/>
        <end position="108"/>
    </location>
</feature>
<dbReference type="SUPFAM" id="SSF47090">
    <property type="entry name" value="PGBD-like"/>
    <property type="match status" value="1"/>
</dbReference>
<organism evidence="4 5">
    <name type="scientific">Luteolibacter pohnpeiensis</name>
    <dbReference type="NCBI Taxonomy" id="454153"/>
    <lineage>
        <taxon>Bacteria</taxon>
        <taxon>Pseudomonadati</taxon>
        <taxon>Verrucomicrobiota</taxon>
        <taxon>Verrucomicrobiia</taxon>
        <taxon>Verrucomicrobiales</taxon>
        <taxon>Verrucomicrobiaceae</taxon>
        <taxon>Luteolibacter</taxon>
    </lineage>
</organism>
<feature type="region of interest" description="Disordered" evidence="1">
    <location>
        <begin position="26"/>
        <end position="49"/>
    </location>
</feature>
<reference evidence="4" key="1">
    <citation type="submission" date="2021-01" db="EMBL/GenBank/DDBJ databases">
        <title>Modified the classification status of verrucomicrobia.</title>
        <authorList>
            <person name="Feng X."/>
        </authorList>
    </citation>
    <scope>NUCLEOTIDE SEQUENCE</scope>
    <source>
        <strain evidence="4">KCTC 22041</strain>
    </source>
</reference>
<evidence type="ECO:0000259" key="3">
    <source>
        <dbReference type="Pfam" id="PF01471"/>
    </source>
</evidence>
<feature type="signal peptide" evidence="2">
    <location>
        <begin position="1"/>
        <end position="22"/>
    </location>
</feature>
<dbReference type="RefSeq" id="WP_200271050.1">
    <property type="nucleotide sequence ID" value="NZ_JAENIJ010000018.1"/>
</dbReference>
<dbReference type="AlphaFoldDB" id="A0A934S4W6"/>
<dbReference type="InterPro" id="IPR036365">
    <property type="entry name" value="PGBD-like_sf"/>
</dbReference>
<sequence>MKTIHILALGATLSLTTVIANAAPHDNRYDQNYRAEPYQKERKPAPRKHISIETKAQIRLRELGYYRGAIDGDFGPQSTRALVRYQRDHRLPATARLDTRTLRSLKLS</sequence>
<evidence type="ECO:0000256" key="2">
    <source>
        <dbReference type="SAM" id="SignalP"/>
    </source>
</evidence>
<keyword evidence="5" id="KW-1185">Reference proteome</keyword>
<gene>
    <name evidence="4" type="ORF">JIN85_12195</name>
</gene>